<keyword evidence="4" id="KW-1185">Reference proteome</keyword>
<name>A0A165XCV7_9AGAM</name>
<accession>A0A165XCV7</accession>
<dbReference type="Pfam" id="PF22893">
    <property type="entry name" value="ULD_2"/>
    <property type="match status" value="1"/>
</dbReference>
<proteinExistence type="predicted"/>
<dbReference type="STRING" id="436010.A0A165XCV7"/>
<feature type="compositionally biased region" description="Low complexity" evidence="1">
    <location>
        <begin position="461"/>
        <end position="471"/>
    </location>
</feature>
<gene>
    <name evidence="3" type="ORF">FIBSPDRAFT_1052392</name>
</gene>
<feature type="region of interest" description="Disordered" evidence="1">
    <location>
        <begin position="1"/>
        <end position="21"/>
    </location>
</feature>
<feature type="compositionally biased region" description="Low complexity" evidence="1">
    <location>
        <begin position="600"/>
        <end position="619"/>
    </location>
</feature>
<reference evidence="3 4" key="1">
    <citation type="journal article" date="2016" name="Mol. Biol. Evol.">
        <title>Comparative Genomics of Early-Diverging Mushroom-Forming Fungi Provides Insights into the Origins of Lignocellulose Decay Capabilities.</title>
        <authorList>
            <person name="Nagy L.G."/>
            <person name="Riley R."/>
            <person name="Tritt A."/>
            <person name="Adam C."/>
            <person name="Daum C."/>
            <person name="Floudas D."/>
            <person name="Sun H."/>
            <person name="Yadav J.S."/>
            <person name="Pangilinan J."/>
            <person name="Larsson K.H."/>
            <person name="Matsuura K."/>
            <person name="Barry K."/>
            <person name="Labutti K."/>
            <person name="Kuo R."/>
            <person name="Ohm R.A."/>
            <person name="Bhattacharya S.S."/>
            <person name="Shirouzu T."/>
            <person name="Yoshinaga Y."/>
            <person name="Martin F.M."/>
            <person name="Grigoriev I.V."/>
            <person name="Hibbett D.S."/>
        </authorList>
    </citation>
    <scope>NUCLEOTIDE SEQUENCE [LARGE SCALE GENOMIC DNA]</scope>
    <source>
        <strain evidence="3 4">CBS 109695</strain>
    </source>
</reference>
<evidence type="ECO:0000256" key="1">
    <source>
        <dbReference type="SAM" id="MobiDB-lite"/>
    </source>
</evidence>
<evidence type="ECO:0000259" key="2">
    <source>
        <dbReference type="Pfam" id="PF22893"/>
    </source>
</evidence>
<evidence type="ECO:0000313" key="4">
    <source>
        <dbReference type="Proteomes" id="UP000076532"/>
    </source>
</evidence>
<dbReference type="AlphaFoldDB" id="A0A165XCV7"/>
<dbReference type="EMBL" id="KV417721">
    <property type="protein sequence ID" value="KZP08420.1"/>
    <property type="molecule type" value="Genomic_DNA"/>
</dbReference>
<feature type="compositionally biased region" description="Polar residues" evidence="1">
    <location>
        <begin position="620"/>
        <end position="629"/>
    </location>
</feature>
<feature type="region of interest" description="Disordered" evidence="1">
    <location>
        <begin position="582"/>
        <end position="639"/>
    </location>
</feature>
<dbReference type="Proteomes" id="UP000076532">
    <property type="component" value="Unassembled WGS sequence"/>
</dbReference>
<evidence type="ECO:0000313" key="3">
    <source>
        <dbReference type="EMBL" id="KZP08420.1"/>
    </source>
</evidence>
<protein>
    <recommendedName>
        <fullName evidence="2">Ubiquitin-like domain-containing protein</fullName>
    </recommendedName>
</protein>
<sequence length="639" mass="69866">MVSLPNLEEPDPTTTTFNTGHTSGMVQNVNHDFIVHGGLTYTVNCIVEGPLPDMKQLLEVLPKIYTTPTVAPSSGVEGHTTVCGPITAQMAATHVTMNNFKATSAKDSSIEIRVIAEMMDILLENPSLHHSDTLPETLVSLRRMLKLTELALRAYQQTPLAQTLNYAIIAEAERCHKLLKDLFKRLSDYRYTLPAGLFQFIRQYIWSTAGESLEFSELNSKLGRCHSSLAACILALGSAAWPELERGKEGKTALADFYSLFAQESASLRHIQVDTVIVIDHLGRNLPVPTIFCNSWQDFHTVIVGHSKSFAGDSLVQRGDYMILKQGNDQVITPEELSSTIRPGITVEMSIVLREQAPEEYGGTEHKCPRCSHMNSKVITPSGWVSCQRCCGNFQVLSHTEDGDGDEEELVSPDADGDGDEQELISPEAQQLEPDHIPYEHHFFRRICIKLADTKTLPPSTAAAASSLSSPVDHGAESGPDSGMANIVSAKRAREAEREAKEREFAGGQHANYIDGIWHCSNCGCPDDIAIGRRRGPLGDKSQCGPCGKYWHRHRAPAAVEYNSSAEFLLRKRREAELARTMARNKGGAAASRAHELSASTSEGLSLLSPSPSDSEPTLAQTVTRMHASTTAPPNTPTT</sequence>
<feature type="compositionally biased region" description="Acidic residues" evidence="1">
    <location>
        <begin position="403"/>
        <end position="422"/>
    </location>
</feature>
<dbReference type="OrthoDB" id="5429838at2759"/>
<feature type="region of interest" description="Disordered" evidence="1">
    <location>
        <begin position="461"/>
        <end position="485"/>
    </location>
</feature>
<feature type="domain" description="Ubiquitin-like" evidence="2">
    <location>
        <begin position="273"/>
        <end position="354"/>
    </location>
</feature>
<dbReference type="InterPro" id="IPR054464">
    <property type="entry name" value="ULD_fung"/>
</dbReference>
<feature type="region of interest" description="Disordered" evidence="1">
    <location>
        <begin position="399"/>
        <end position="422"/>
    </location>
</feature>
<organism evidence="3 4">
    <name type="scientific">Athelia psychrophila</name>
    <dbReference type="NCBI Taxonomy" id="1759441"/>
    <lineage>
        <taxon>Eukaryota</taxon>
        <taxon>Fungi</taxon>
        <taxon>Dikarya</taxon>
        <taxon>Basidiomycota</taxon>
        <taxon>Agaricomycotina</taxon>
        <taxon>Agaricomycetes</taxon>
        <taxon>Agaricomycetidae</taxon>
        <taxon>Atheliales</taxon>
        <taxon>Atheliaceae</taxon>
        <taxon>Athelia</taxon>
    </lineage>
</organism>